<dbReference type="Proteomes" id="UP000756346">
    <property type="component" value="Unassembled WGS sequence"/>
</dbReference>
<dbReference type="GeneID" id="70185092"/>
<dbReference type="EMBL" id="JAGTJQ010000011">
    <property type="protein sequence ID" value="KAH7018418.1"/>
    <property type="molecule type" value="Genomic_DNA"/>
</dbReference>
<accession>A0A9P8XXS9</accession>
<comment type="caution">
    <text evidence="1">The sequence shown here is derived from an EMBL/GenBank/DDBJ whole genome shotgun (WGS) entry which is preliminary data.</text>
</comment>
<evidence type="ECO:0000313" key="2">
    <source>
        <dbReference type="Proteomes" id="UP000756346"/>
    </source>
</evidence>
<evidence type="ECO:0000313" key="1">
    <source>
        <dbReference type="EMBL" id="KAH7018418.1"/>
    </source>
</evidence>
<name>A0A9P8XXS9_9PEZI</name>
<gene>
    <name evidence="1" type="ORF">B0I36DRAFT_335934</name>
</gene>
<proteinExistence type="predicted"/>
<protein>
    <submittedName>
        <fullName evidence="1">Uncharacterized protein</fullName>
    </submittedName>
</protein>
<dbReference type="RefSeq" id="XP_046006685.1">
    <property type="nucleotide sequence ID" value="XM_046155546.1"/>
</dbReference>
<organism evidence="1 2">
    <name type="scientific">Microdochium trichocladiopsis</name>
    <dbReference type="NCBI Taxonomy" id="1682393"/>
    <lineage>
        <taxon>Eukaryota</taxon>
        <taxon>Fungi</taxon>
        <taxon>Dikarya</taxon>
        <taxon>Ascomycota</taxon>
        <taxon>Pezizomycotina</taxon>
        <taxon>Sordariomycetes</taxon>
        <taxon>Xylariomycetidae</taxon>
        <taxon>Xylariales</taxon>
        <taxon>Microdochiaceae</taxon>
        <taxon>Microdochium</taxon>
    </lineage>
</organism>
<dbReference type="AlphaFoldDB" id="A0A9P8XXS9"/>
<reference evidence="1" key="1">
    <citation type="journal article" date="2021" name="Nat. Commun.">
        <title>Genetic determinants of endophytism in the Arabidopsis root mycobiome.</title>
        <authorList>
            <person name="Mesny F."/>
            <person name="Miyauchi S."/>
            <person name="Thiergart T."/>
            <person name="Pickel B."/>
            <person name="Atanasova L."/>
            <person name="Karlsson M."/>
            <person name="Huettel B."/>
            <person name="Barry K.W."/>
            <person name="Haridas S."/>
            <person name="Chen C."/>
            <person name="Bauer D."/>
            <person name="Andreopoulos W."/>
            <person name="Pangilinan J."/>
            <person name="LaButti K."/>
            <person name="Riley R."/>
            <person name="Lipzen A."/>
            <person name="Clum A."/>
            <person name="Drula E."/>
            <person name="Henrissat B."/>
            <person name="Kohler A."/>
            <person name="Grigoriev I.V."/>
            <person name="Martin F.M."/>
            <person name="Hacquard S."/>
        </authorList>
    </citation>
    <scope>NUCLEOTIDE SEQUENCE</scope>
    <source>
        <strain evidence="1">MPI-CAGE-CH-0230</strain>
    </source>
</reference>
<sequence length="235" mass="26468">MAPALIHIVHNACLPVCLPRLPRCHRHTSTAAACARRVFSTWLRWASESIRRISARSPPAPKYFPPRELVPLGLCFDLPCLPYQHAAHHRLTTHTHTFNRRPAYDNQPEQPPSMNTGLLGSTHWNFGATFDTHTHTCITITESMALGGANYHYGTASCLYITHHVRRPSTGVTFDMSRPAVWLATSGKQRDTHREDNIWIFSSLFIAGSWQSPSQDLGHQIMNERGLPFGSRIIT</sequence>
<keyword evidence="2" id="KW-1185">Reference proteome</keyword>